<accession>A0A7X0RR95</accession>
<feature type="transmembrane region" description="Helical" evidence="2">
    <location>
        <begin position="51"/>
        <end position="75"/>
    </location>
</feature>
<feature type="transmembrane region" description="Helical" evidence="2">
    <location>
        <begin position="20"/>
        <end position="39"/>
    </location>
</feature>
<feature type="transmembrane region" description="Helical" evidence="2">
    <location>
        <begin position="81"/>
        <end position="107"/>
    </location>
</feature>
<evidence type="ECO:0000256" key="2">
    <source>
        <dbReference type="SAM" id="Phobius"/>
    </source>
</evidence>
<comment type="caution">
    <text evidence="3">The sequence shown here is derived from an EMBL/GenBank/DDBJ whole genome shotgun (WGS) entry which is preliminary data.</text>
</comment>
<feature type="region of interest" description="Disordered" evidence="1">
    <location>
        <begin position="175"/>
        <end position="213"/>
    </location>
</feature>
<reference evidence="3 4" key="1">
    <citation type="submission" date="2020-08" db="EMBL/GenBank/DDBJ databases">
        <title>Cohnella phylogeny.</title>
        <authorList>
            <person name="Dunlap C."/>
        </authorList>
    </citation>
    <scope>NUCLEOTIDE SEQUENCE [LARGE SCALE GENOMIC DNA]</scope>
    <source>
        <strain evidence="3 4">DSM 28246</strain>
    </source>
</reference>
<dbReference type="Proteomes" id="UP000547209">
    <property type="component" value="Unassembled WGS sequence"/>
</dbReference>
<keyword evidence="2" id="KW-0472">Membrane</keyword>
<protein>
    <submittedName>
        <fullName evidence="3">Uncharacterized protein</fullName>
    </submittedName>
</protein>
<dbReference type="EMBL" id="JACJVP010000024">
    <property type="protein sequence ID" value="MBB6672028.1"/>
    <property type="molecule type" value="Genomic_DNA"/>
</dbReference>
<keyword evidence="4" id="KW-1185">Reference proteome</keyword>
<proteinExistence type="predicted"/>
<evidence type="ECO:0000313" key="4">
    <source>
        <dbReference type="Proteomes" id="UP000547209"/>
    </source>
</evidence>
<keyword evidence="2" id="KW-0812">Transmembrane</keyword>
<organism evidence="3 4">
    <name type="scientific">Cohnella nanjingensis</name>
    <dbReference type="NCBI Taxonomy" id="1387779"/>
    <lineage>
        <taxon>Bacteria</taxon>
        <taxon>Bacillati</taxon>
        <taxon>Bacillota</taxon>
        <taxon>Bacilli</taxon>
        <taxon>Bacillales</taxon>
        <taxon>Paenibacillaceae</taxon>
        <taxon>Cohnella</taxon>
    </lineage>
</organism>
<name>A0A7X0RR95_9BACL</name>
<sequence>MREQLDAAIDRKVGNWLGWQMFYVILYPIALLQIPLFWIRFARHEYLRGQNFGILMIHFLALAFLSLIGIIVAAFTDVWGFTVIDFVILGLPCLVLGLVFAGFYGSINNRKLALLERYHALAMDENYTHVGEIAAQMGRSVTAAALALNFMNEYGVLPYYVDEATGELIHDEEYEELAEEDEDEEEEEEEDEEWDEEETEGEAEVEVEYEDDEEDVDVVDDGPLTIECAGCGSKAQIYRGQAATCEYCATPLSWPARVS</sequence>
<gene>
    <name evidence="3" type="ORF">H7C19_15215</name>
</gene>
<dbReference type="RefSeq" id="WP_185143497.1">
    <property type="nucleotide sequence ID" value="NZ_JACJVP010000024.1"/>
</dbReference>
<keyword evidence="2" id="KW-1133">Transmembrane helix</keyword>
<evidence type="ECO:0000313" key="3">
    <source>
        <dbReference type="EMBL" id="MBB6672028.1"/>
    </source>
</evidence>
<evidence type="ECO:0000256" key="1">
    <source>
        <dbReference type="SAM" id="MobiDB-lite"/>
    </source>
</evidence>
<dbReference type="AlphaFoldDB" id="A0A7X0RR95"/>